<dbReference type="AlphaFoldDB" id="A0A6C0LCZ8"/>
<feature type="region of interest" description="Disordered" evidence="1">
    <location>
        <begin position="1"/>
        <end position="20"/>
    </location>
</feature>
<name>A0A6C0LCZ8_9ZZZZ</name>
<evidence type="ECO:0000313" key="2">
    <source>
        <dbReference type="EMBL" id="QHU27588.1"/>
    </source>
</evidence>
<reference evidence="2" key="1">
    <citation type="journal article" date="2020" name="Nature">
        <title>Giant virus diversity and host interactions through global metagenomics.</title>
        <authorList>
            <person name="Schulz F."/>
            <person name="Roux S."/>
            <person name="Paez-Espino D."/>
            <person name="Jungbluth S."/>
            <person name="Walsh D.A."/>
            <person name="Denef V.J."/>
            <person name="McMahon K.D."/>
            <person name="Konstantinidis K.T."/>
            <person name="Eloe-Fadrosh E.A."/>
            <person name="Kyrpides N.C."/>
            <person name="Woyke T."/>
        </authorList>
    </citation>
    <scope>NUCLEOTIDE SEQUENCE</scope>
    <source>
        <strain evidence="2">GVMAG-M-3300027769-26</strain>
    </source>
</reference>
<organism evidence="2">
    <name type="scientific">viral metagenome</name>
    <dbReference type="NCBI Taxonomy" id="1070528"/>
    <lineage>
        <taxon>unclassified sequences</taxon>
        <taxon>metagenomes</taxon>
        <taxon>organismal metagenomes</taxon>
    </lineage>
</organism>
<dbReference type="EMBL" id="MN740459">
    <property type="protein sequence ID" value="QHU27588.1"/>
    <property type="molecule type" value="Genomic_DNA"/>
</dbReference>
<accession>A0A6C0LCZ8</accession>
<evidence type="ECO:0000256" key="1">
    <source>
        <dbReference type="SAM" id="MobiDB-lite"/>
    </source>
</evidence>
<sequence length="533" mass="63103">MINSRTLHRGREVRKNIKPLPPPNIVNDEISNASKLSDISNSVGKSISKTRSKSIDIKPLRESLKKTKMVFKKLPVKIEDIKNILNIPFRKIDHNKSFLKSLLLKNYTGNYDEDIEQLRINIENGRDGEYKEYYKYLDKIRTQLDNYDIFNIVNEIEDDKSTVFYNELKSLLRSYDPLNIDKQQLIKLQSFLFSDKCIKLYNSIIIYEFRNAIVHNTGGKVTKNTLKNKLKEKLATYYAIQFISNIINNLYLNILNGNIINKIELINILANYHNYILITNPQNDTDFENSEQQNSSSLDSNTYIKVKRNKEKEVLLAYLKNNKGYINEINEADFITHTNWEDMPLSKLRNVIKISYVNNNKNFCYAFDSKALYKLWKYNYYSDMEFKNPYSQEEFTKEDMNAILIKLGKRDFRYDEEEYITSNTRHDINLIISHIEKDGVVYWEIKILYSLVKGLIIYKANSDSFKLIRITISDEMPDINKLLNKVHSLYDSNKIISKMIPFRFHPAFVKHNYETIDDVEIYKDFYDMVFKKY</sequence>
<protein>
    <submittedName>
        <fullName evidence="2">Uncharacterized protein</fullName>
    </submittedName>
</protein>
<proteinExistence type="predicted"/>